<organism evidence="1 2">
    <name type="scientific">Flavobacterium johnsoniae</name>
    <name type="common">Cytophaga johnsonae</name>
    <dbReference type="NCBI Taxonomy" id="986"/>
    <lineage>
        <taxon>Bacteria</taxon>
        <taxon>Pseudomonadati</taxon>
        <taxon>Bacteroidota</taxon>
        <taxon>Flavobacteriia</taxon>
        <taxon>Flavobacteriales</taxon>
        <taxon>Flavobacteriaceae</taxon>
        <taxon>Flavobacterium</taxon>
    </lineage>
</organism>
<sequence length="97" mass="11149">MNLKNSFLLSFGMSESTINGIGQRNKVMCRALVLENYGDSFDIVSKTIQSQNGKAKAKQFTFDIEYKDLTKYIKRYDFMVLTKISNYITDLKIEGID</sequence>
<evidence type="ECO:0000313" key="1">
    <source>
        <dbReference type="EMBL" id="SHH09264.1"/>
    </source>
</evidence>
<dbReference type="EMBL" id="FQWH01000006">
    <property type="protein sequence ID" value="SHH09264.1"/>
    <property type="molecule type" value="Genomic_DNA"/>
</dbReference>
<proteinExistence type="predicted"/>
<dbReference type="Proteomes" id="UP000184112">
    <property type="component" value="Unassembled WGS sequence"/>
</dbReference>
<evidence type="ECO:0000313" key="2">
    <source>
        <dbReference type="Proteomes" id="UP000184112"/>
    </source>
</evidence>
<reference evidence="1 2" key="1">
    <citation type="submission" date="2016-11" db="EMBL/GenBank/DDBJ databases">
        <authorList>
            <person name="Jaros S."/>
            <person name="Januszkiewicz K."/>
            <person name="Wedrychowicz H."/>
        </authorList>
    </citation>
    <scope>NUCLEOTIDE SEQUENCE [LARGE SCALE GENOMIC DNA]</scope>
    <source>
        <strain evidence="1 2">DSM 6792</strain>
    </source>
</reference>
<accession>A0A1M5Q556</accession>
<gene>
    <name evidence="1" type="ORF">SAMN05444388_106193</name>
</gene>
<name>A0A1M5Q556_FLAJO</name>
<dbReference type="AlphaFoldDB" id="A0A1M5Q556"/>
<protein>
    <submittedName>
        <fullName evidence="1">Uncharacterized protein</fullName>
    </submittedName>
</protein>